<evidence type="ECO:0000256" key="7">
    <source>
        <dbReference type="ARBA" id="ARBA00023134"/>
    </source>
</evidence>
<dbReference type="GO" id="GO:0046872">
    <property type="term" value="F:metal ion binding"/>
    <property type="evidence" value="ECO:0007669"/>
    <property type="project" value="UniProtKB-KW"/>
</dbReference>
<keyword evidence="4" id="KW-0479">Metal-binding</keyword>
<dbReference type="AlphaFoldDB" id="A0A9D1CLG3"/>
<comment type="cofactor">
    <cofactor evidence="1">
        <name>Mg(2+)</name>
        <dbReference type="ChEBI" id="CHEBI:18420"/>
    </cofactor>
</comment>
<keyword evidence="9 10" id="KW-0131">Cell cycle</keyword>
<dbReference type="InterPro" id="IPR005225">
    <property type="entry name" value="Small_GTP-bd"/>
</dbReference>
<dbReference type="InterPro" id="IPR019987">
    <property type="entry name" value="GTP-bd_ribosome_bio_YsxC"/>
</dbReference>
<keyword evidence="6" id="KW-0460">Magnesium</keyword>
<keyword evidence="5 10" id="KW-0547">Nucleotide-binding</keyword>
<dbReference type="GO" id="GO:0000917">
    <property type="term" value="P:division septum assembly"/>
    <property type="evidence" value="ECO:0007669"/>
    <property type="project" value="UniProtKB-KW"/>
</dbReference>
<dbReference type="EMBL" id="DVFU01000065">
    <property type="protein sequence ID" value="HIQ64759.1"/>
    <property type="molecule type" value="Genomic_DNA"/>
</dbReference>
<comment type="similarity">
    <text evidence="2 10">Belongs to the TRAFAC class TrmE-Era-EngA-EngB-Septin-like GTPase superfamily. EngB GTPase family.</text>
</comment>
<organism evidence="12 13">
    <name type="scientific">Candidatus Faecenecus gallistercoris</name>
    <dbReference type="NCBI Taxonomy" id="2840793"/>
    <lineage>
        <taxon>Bacteria</taxon>
        <taxon>Bacillati</taxon>
        <taxon>Bacillota</taxon>
        <taxon>Bacillota incertae sedis</taxon>
        <taxon>Candidatus Faecenecus</taxon>
    </lineage>
</organism>
<dbReference type="InterPro" id="IPR006073">
    <property type="entry name" value="GTP-bd"/>
</dbReference>
<accession>A0A9D1CLG3</accession>
<keyword evidence="7 10" id="KW-0342">GTP-binding</keyword>
<evidence type="ECO:0000259" key="11">
    <source>
        <dbReference type="PROSITE" id="PS51706"/>
    </source>
</evidence>
<protein>
    <recommendedName>
        <fullName evidence="10">Probable GTP-binding protein EngB</fullName>
    </recommendedName>
</protein>
<evidence type="ECO:0000256" key="3">
    <source>
        <dbReference type="ARBA" id="ARBA00022618"/>
    </source>
</evidence>
<dbReference type="GO" id="GO:0005525">
    <property type="term" value="F:GTP binding"/>
    <property type="evidence" value="ECO:0007669"/>
    <property type="project" value="UniProtKB-UniRule"/>
</dbReference>
<evidence type="ECO:0000256" key="10">
    <source>
        <dbReference type="HAMAP-Rule" id="MF_00321"/>
    </source>
</evidence>
<gene>
    <name evidence="10" type="primary">engB</name>
    <name evidence="12" type="ORF">IAC85_03370</name>
</gene>
<dbReference type="GO" id="GO:0005829">
    <property type="term" value="C:cytosol"/>
    <property type="evidence" value="ECO:0007669"/>
    <property type="project" value="TreeGrafter"/>
</dbReference>
<dbReference type="CDD" id="cd01876">
    <property type="entry name" value="YihA_EngB"/>
    <property type="match status" value="1"/>
</dbReference>
<keyword evidence="3 10" id="KW-0132">Cell division</keyword>
<dbReference type="Proteomes" id="UP000886725">
    <property type="component" value="Unassembled WGS sequence"/>
</dbReference>
<proteinExistence type="inferred from homology"/>
<dbReference type="PROSITE" id="PS51706">
    <property type="entry name" value="G_ENGB"/>
    <property type="match status" value="1"/>
</dbReference>
<dbReference type="NCBIfam" id="TIGR00231">
    <property type="entry name" value="small_GTP"/>
    <property type="match status" value="1"/>
</dbReference>
<evidence type="ECO:0000256" key="9">
    <source>
        <dbReference type="ARBA" id="ARBA00023306"/>
    </source>
</evidence>
<keyword evidence="8 10" id="KW-0717">Septation</keyword>
<dbReference type="InterPro" id="IPR027417">
    <property type="entry name" value="P-loop_NTPase"/>
</dbReference>
<dbReference type="PANTHER" id="PTHR11649:SF13">
    <property type="entry name" value="ENGB-TYPE G DOMAIN-CONTAINING PROTEIN"/>
    <property type="match status" value="1"/>
</dbReference>
<dbReference type="HAMAP" id="MF_00321">
    <property type="entry name" value="GTPase_EngB"/>
    <property type="match status" value="1"/>
</dbReference>
<dbReference type="FunFam" id="3.40.50.300:FF:000098">
    <property type="entry name" value="Probable GTP-binding protein EngB"/>
    <property type="match status" value="1"/>
</dbReference>
<comment type="caution">
    <text evidence="12">The sequence shown here is derived from an EMBL/GenBank/DDBJ whole genome shotgun (WGS) entry which is preliminary data.</text>
</comment>
<evidence type="ECO:0000256" key="2">
    <source>
        <dbReference type="ARBA" id="ARBA00009638"/>
    </source>
</evidence>
<evidence type="ECO:0000256" key="6">
    <source>
        <dbReference type="ARBA" id="ARBA00022842"/>
    </source>
</evidence>
<evidence type="ECO:0000313" key="12">
    <source>
        <dbReference type="EMBL" id="HIQ64759.1"/>
    </source>
</evidence>
<dbReference type="NCBIfam" id="TIGR03598">
    <property type="entry name" value="GTPase_YsxC"/>
    <property type="match status" value="1"/>
</dbReference>
<evidence type="ECO:0000256" key="8">
    <source>
        <dbReference type="ARBA" id="ARBA00023210"/>
    </source>
</evidence>
<feature type="domain" description="EngB-type G" evidence="11">
    <location>
        <begin position="22"/>
        <end position="195"/>
    </location>
</feature>
<dbReference type="InterPro" id="IPR030393">
    <property type="entry name" value="G_ENGB_dom"/>
</dbReference>
<sequence>MKITHAELAVSAVRRSQYPENKESEFLLVGRSNVGKSSFINTVLERKNLARISSRPGKTQTLNFYHVNNCFYLVDVPGYGYAQVDRKTQEKFGKMIEEYLEKREELKRVFMLVDFRMKPTEDDVLMYNFLKYYNMPVTIVATKVDKVGTSKLEKNKKDILNTLDLVVGDNLVLFSSVSKMGRNEIQDIIEPLIVETI</sequence>
<evidence type="ECO:0000256" key="4">
    <source>
        <dbReference type="ARBA" id="ARBA00022723"/>
    </source>
</evidence>
<reference evidence="12" key="1">
    <citation type="submission" date="2020-10" db="EMBL/GenBank/DDBJ databases">
        <authorList>
            <person name="Gilroy R."/>
        </authorList>
    </citation>
    <scope>NUCLEOTIDE SEQUENCE</scope>
    <source>
        <strain evidence="12">CHK165-10780</strain>
    </source>
</reference>
<comment type="function">
    <text evidence="10">Necessary for normal cell division and for the maintenance of normal septation.</text>
</comment>
<reference evidence="12" key="2">
    <citation type="journal article" date="2021" name="PeerJ">
        <title>Extensive microbial diversity within the chicken gut microbiome revealed by metagenomics and culture.</title>
        <authorList>
            <person name="Gilroy R."/>
            <person name="Ravi A."/>
            <person name="Getino M."/>
            <person name="Pursley I."/>
            <person name="Horton D.L."/>
            <person name="Alikhan N.F."/>
            <person name="Baker D."/>
            <person name="Gharbi K."/>
            <person name="Hall N."/>
            <person name="Watson M."/>
            <person name="Adriaenssens E.M."/>
            <person name="Foster-Nyarko E."/>
            <person name="Jarju S."/>
            <person name="Secka A."/>
            <person name="Antonio M."/>
            <person name="Oren A."/>
            <person name="Chaudhuri R.R."/>
            <person name="La Ragione R."/>
            <person name="Hildebrand F."/>
            <person name="Pallen M.J."/>
        </authorList>
    </citation>
    <scope>NUCLEOTIDE SEQUENCE</scope>
    <source>
        <strain evidence="12">CHK165-10780</strain>
    </source>
</reference>
<dbReference type="Pfam" id="PF01926">
    <property type="entry name" value="MMR_HSR1"/>
    <property type="match status" value="1"/>
</dbReference>
<evidence type="ECO:0000313" key="13">
    <source>
        <dbReference type="Proteomes" id="UP000886725"/>
    </source>
</evidence>
<dbReference type="PANTHER" id="PTHR11649">
    <property type="entry name" value="MSS1/TRME-RELATED GTP-BINDING PROTEIN"/>
    <property type="match status" value="1"/>
</dbReference>
<evidence type="ECO:0000256" key="5">
    <source>
        <dbReference type="ARBA" id="ARBA00022741"/>
    </source>
</evidence>
<name>A0A9D1CLG3_9FIRM</name>
<dbReference type="SUPFAM" id="SSF52540">
    <property type="entry name" value="P-loop containing nucleoside triphosphate hydrolases"/>
    <property type="match status" value="1"/>
</dbReference>
<dbReference type="Gene3D" id="3.40.50.300">
    <property type="entry name" value="P-loop containing nucleotide triphosphate hydrolases"/>
    <property type="match status" value="1"/>
</dbReference>
<evidence type="ECO:0000256" key="1">
    <source>
        <dbReference type="ARBA" id="ARBA00001946"/>
    </source>
</evidence>